<evidence type="ECO:0000256" key="6">
    <source>
        <dbReference type="ARBA" id="ARBA00022475"/>
    </source>
</evidence>
<evidence type="ECO:0000256" key="10">
    <source>
        <dbReference type="SAM" id="Phobius"/>
    </source>
</evidence>
<feature type="transmembrane region" description="Helical" evidence="10">
    <location>
        <begin position="50"/>
        <end position="68"/>
    </location>
</feature>
<dbReference type="RefSeq" id="WP_344697250.1">
    <property type="nucleotide sequence ID" value="NZ_BAABBR010000001.1"/>
</dbReference>
<proteinExistence type="inferred from homology"/>
<comment type="similarity">
    <text evidence="3">Belongs to the nicotinamide ribonucleoside (NR) uptake permease (TC 4.B.1) family.</text>
</comment>
<organism evidence="11 12">
    <name type="scientific">Sphingomonas rosea</name>
    <dbReference type="NCBI Taxonomy" id="335605"/>
    <lineage>
        <taxon>Bacteria</taxon>
        <taxon>Pseudomonadati</taxon>
        <taxon>Pseudomonadota</taxon>
        <taxon>Alphaproteobacteria</taxon>
        <taxon>Sphingomonadales</taxon>
        <taxon>Sphingomonadaceae</taxon>
        <taxon>Sphingomonas</taxon>
    </lineage>
</organism>
<evidence type="ECO:0000256" key="7">
    <source>
        <dbReference type="ARBA" id="ARBA00022692"/>
    </source>
</evidence>
<evidence type="ECO:0000256" key="2">
    <source>
        <dbReference type="ARBA" id="ARBA00004651"/>
    </source>
</evidence>
<comment type="function">
    <text evidence="1">Required for nicotinamide riboside transport across the inner membrane.</text>
</comment>
<dbReference type="NCBIfam" id="TIGR01528">
    <property type="entry name" value="NMN_trans_PnuC"/>
    <property type="match status" value="1"/>
</dbReference>
<feature type="transmembrane region" description="Helical" evidence="10">
    <location>
        <begin position="89"/>
        <end position="107"/>
    </location>
</feature>
<dbReference type="EMBL" id="BAABBR010000001">
    <property type="protein sequence ID" value="GAA4041514.1"/>
    <property type="molecule type" value="Genomic_DNA"/>
</dbReference>
<gene>
    <name evidence="11" type="primary">pnuC</name>
    <name evidence="11" type="ORF">GCM10022281_23210</name>
</gene>
<comment type="caution">
    <text evidence="11">The sequence shown here is derived from an EMBL/GenBank/DDBJ whole genome shotgun (WGS) entry which is preliminary data.</text>
</comment>
<dbReference type="PANTHER" id="PTHR36122:SF2">
    <property type="entry name" value="NICOTINAMIDE RIBOSIDE TRANSPORTER PNUC"/>
    <property type="match status" value="1"/>
</dbReference>
<reference evidence="12" key="1">
    <citation type="journal article" date="2019" name="Int. J. Syst. Evol. Microbiol.">
        <title>The Global Catalogue of Microorganisms (GCM) 10K type strain sequencing project: providing services to taxonomists for standard genome sequencing and annotation.</title>
        <authorList>
            <consortium name="The Broad Institute Genomics Platform"/>
            <consortium name="The Broad Institute Genome Sequencing Center for Infectious Disease"/>
            <person name="Wu L."/>
            <person name="Ma J."/>
        </authorList>
    </citation>
    <scope>NUCLEOTIDE SEQUENCE [LARGE SCALE GENOMIC DNA]</scope>
    <source>
        <strain evidence="12">JCM 17564</strain>
    </source>
</reference>
<sequence length="186" mass="20776">MNLLEAIAAALGVVNVTLVVRRSLWNYPFGLAMVALYFFVFFEAKLYSDALLQIFFFVVQLYGWWAWARADRAEDAHVAVERMDVRQRLAWAAGIAALALAWGIAMARLTDAAAPHVDGGVAIASVAAQLLQSKRRVECWWLWIAVDLVAIPLYLSRGLTVTAALYLLFLLLALLGLREWQKKVPV</sequence>
<accession>A0ABP7UE61</accession>
<keyword evidence="8 10" id="KW-1133">Transmembrane helix</keyword>
<keyword evidence="9 10" id="KW-0472">Membrane</keyword>
<keyword evidence="7 10" id="KW-0812">Transmembrane</keyword>
<evidence type="ECO:0000313" key="11">
    <source>
        <dbReference type="EMBL" id="GAA4041514.1"/>
    </source>
</evidence>
<evidence type="ECO:0000313" key="12">
    <source>
        <dbReference type="Proteomes" id="UP001424459"/>
    </source>
</evidence>
<evidence type="ECO:0000256" key="4">
    <source>
        <dbReference type="ARBA" id="ARBA00017522"/>
    </source>
</evidence>
<feature type="transmembrane region" description="Helical" evidence="10">
    <location>
        <begin position="24"/>
        <end position="44"/>
    </location>
</feature>
<keyword evidence="6" id="KW-1003">Cell membrane</keyword>
<evidence type="ECO:0000256" key="1">
    <source>
        <dbReference type="ARBA" id="ARBA00002672"/>
    </source>
</evidence>
<keyword evidence="12" id="KW-1185">Reference proteome</keyword>
<dbReference type="Pfam" id="PF04973">
    <property type="entry name" value="NMN_transporter"/>
    <property type="match status" value="1"/>
</dbReference>
<name>A0ABP7UE61_9SPHN</name>
<evidence type="ECO:0000256" key="8">
    <source>
        <dbReference type="ARBA" id="ARBA00022989"/>
    </source>
</evidence>
<dbReference type="Proteomes" id="UP001424459">
    <property type="component" value="Unassembled WGS sequence"/>
</dbReference>
<evidence type="ECO:0000256" key="5">
    <source>
        <dbReference type="ARBA" id="ARBA00022448"/>
    </source>
</evidence>
<evidence type="ECO:0000256" key="3">
    <source>
        <dbReference type="ARBA" id="ARBA00006669"/>
    </source>
</evidence>
<evidence type="ECO:0000256" key="9">
    <source>
        <dbReference type="ARBA" id="ARBA00023136"/>
    </source>
</evidence>
<keyword evidence="5" id="KW-0813">Transport</keyword>
<comment type="subcellular location">
    <subcellularLocation>
        <location evidence="2">Cell membrane</location>
        <topology evidence="2">Multi-pass membrane protein</topology>
    </subcellularLocation>
</comment>
<feature type="transmembrane region" description="Helical" evidence="10">
    <location>
        <begin position="161"/>
        <end position="177"/>
    </location>
</feature>
<dbReference type="InterPro" id="IPR006419">
    <property type="entry name" value="NMN_transpt_PnuC"/>
</dbReference>
<protein>
    <recommendedName>
        <fullName evidence="4">Nicotinamide riboside transporter PnuC</fullName>
    </recommendedName>
</protein>
<dbReference type="PANTHER" id="PTHR36122">
    <property type="entry name" value="NICOTINAMIDE RIBOSIDE TRANSPORTER PNUC"/>
    <property type="match status" value="1"/>
</dbReference>